<keyword evidence="1" id="KW-0472">Membrane</keyword>
<reference evidence="3" key="3">
    <citation type="submission" date="2021-06" db="EMBL/GenBank/DDBJ databases">
        <title>Genomic Description and Analysis of Intracellular Bacteria, Candidatus Berkiella cookevillensis and Candidatus Berkiella aquae.</title>
        <authorList>
            <person name="Kidane D.T."/>
            <person name="Mehari Y.T."/>
            <person name="Rice F.C."/>
            <person name="Arivett B.A."/>
            <person name="Farone A.L."/>
            <person name="Berk S.G."/>
            <person name="Farone M.B."/>
        </authorList>
    </citation>
    <scope>NUCLEOTIDE SEQUENCE</scope>
    <source>
        <strain evidence="3">CC99</strain>
    </source>
</reference>
<feature type="transmembrane region" description="Helical" evidence="1">
    <location>
        <begin position="31"/>
        <end position="53"/>
    </location>
</feature>
<reference evidence="2" key="1">
    <citation type="submission" date="2015-09" db="EMBL/GenBank/DDBJ databases">
        <title>Draft Genome Sequences of Two Novel Amoeba-resistant Intranuclear Bacteria, Candidatus Berkiella cookevillensis and Candidatus Berkiella aquae.</title>
        <authorList>
            <person name="Mehari Y.T."/>
            <person name="Arivett B.A."/>
            <person name="Farone A.L."/>
            <person name="Gunderson J.H."/>
            <person name="Farone M.B."/>
        </authorList>
    </citation>
    <scope>NUCLEOTIDE SEQUENCE [LARGE SCALE GENOMIC DNA]</scope>
    <source>
        <strain evidence="2">CC99</strain>
    </source>
</reference>
<keyword evidence="1" id="KW-0812">Transmembrane</keyword>
<evidence type="ECO:0000313" key="3">
    <source>
        <dbReference type="EMBL" id="MCS5707894.1"/>
    </source>
</evidence>
<dbReference type="EMBL" id="LKHV02000001">
    <property type="protein sequence ID" value="MCS5707894.1"/>
    <property type="molecule type" value="Genomic_DNA"/>
</dbReference>
<organism evidence="2">
    <name type="scientific">Candidatus Berkiella cookevillensis</name>
    <dbReference type="NCBI Taxonomy" id="437022"/>
    <lineage>
        <taxon>Bacteria</taxon>
        <taxon>Pseudomonadati</taxon>
        <taxon>Pseudomonadota</taxon>
        <taxon>Gammaproteobacteria</taxon>
        <taxon>Candidatus Berkiellales</taxon>
        <taxon>Candidatus Berkiellaceae</taxon>
        <taxon>Candidatus Berkiella</taxon>
    </lineage>
</organism>
<keyword evidence="4" id="KW-1185">Reference proteome</keyword>
<evidence type="ECO:0000313" key="4">
    <source>
        <dbReference type="Proteomes" id="UP000051494"/>
    </source>
</evidence>
<protein>
    <recommendedName>
        <fullName evidence="5">DUF2474 domain-containing protein</fullName>
    </recommendedName>
</protein>
<dbReference type="EMBL" id="LKHV01000006">
    <property type="protein sequence ID" value="KRG18527.1"/>
    <property type="molecule type" value="Genomic_DNA"/>
</dbReference>
<evidence type="ECO:0000256" key="1">
    <source>
        <dbReference type="SAM" id="Phobius"/>
    </source>
</evidence>
<dbReference type="AlphaFoldDB" id="A0A0Q9YDA1"/>
<proteinExistence type="predicted"/>
<evidence type="ECO:0000313" key="2">
    <source>
        <dbReference type="EMBL" id="KRG18527.1"/>
    </source>
</evidence>
<dbReference type="Proteomes" id="UP000051494">
    <property type="component" value="Unassembled WGS sequence"/>
</dbReference>
<accession>A0A0Q9YDA1</accession>
<reference evidence="3" key="2">
    <citation type="journal article" date="2016" name="Genome Announc.">
        <title>Draft Genome Sequences of Two Novel Amoeba-Resistant Intranuclear Bacteria, 'Candidatus Berkiella cookevillensis' and 'Candidatus Berkiella aquae'.</title>
        <authorList>
            <person name="Mehari Y.T."/>
            <person name="Arivett B.A."/>
            <person name="Farone A.L."/>
            <person name="Gunderson J.H."/>
            <person name="Farone M.B."/>
        </authorList>
    </citation>
    <scope>NUCLEOTIDE SEQUENCE</scope>
    <source>
        <strain evidence="3">CC99</strain>
    </source>
</reference>
<evidence type="ECO:0008006" key="5">
    <source>
        <dbReference type="Google" id="ProtNLM"/>
    </source>
</evidence>
<name>A0A0Q9YDA1_9GAMM</name>
<comment type="caution">
    <text evidence="2">The sequence shown here is derived from an EMBL/GenBank/DDBJ whole genome shotgun (WGS) entry which is preliminary data.</text>
</comment>
<sequence length="62" mass="6943">MNKCISFITAKIRMMRCPAKESSQAQSSLTAWAWFIGLWLASLVGFSLFVYGLKAIAKFLLP</sequence>
<dbReference type="STRING" id="437022.CC99x_01412"/>
<gene>
    <name evidence="3" type="ORF">CC99x_003145</name>
    <name evidence="2" type="ORF">CC99x_01412</name>
</gene>
<keyword evidence="1" id="KW-1133">Transmembrane helix</keyword>
<dbReference type="RefSeq" id="WP_057624514.1">
    <property type="nucleotide sequence ID" value="NZ_LKHV02000001.1"/>
</dbReference>